<feature type="region of interest" description="Disordered" evidence="1">
    <location>
        <begin position="115"/>
        <end position="144"/>
    </location>
</feature>
<dbReference type="AlphaFoldDB" id="I4CQ26"/>
<name>I4CQ26_STUST</name>
<gene>
    <name evidence="2" type="ORF">A458_04665</name>
</gene>
<evidence type="ECO:0000313" key="3">
    <source>
        <dbReference type="Proteomes" id="UP000006063"/>
    </source>
</evidence>
<accession>I4CQ26</accession>
<evidence type="ECO:0000256" key="1">
    <source>
        <dbReference type="SAM" id="MobiDB-lite"/>
    </source>
</evidence>
<organism evidence="2 3">
    <name type="scientific">Stutzerimonas stutzeri CCUG 29243</name>
    <dbReference type="NCBI Taxonomy" id="1196835"/>
    <lineage>
        <taxon>Bacteria</taxon>
        <taxon>Pseudomonadati</taxon>
        <taxon>Pseudomonadota</taxon>
        <taxon>Gammaproteobacteria</taxon>
        <taxon>Pseudomonadales</taxon>
        <taxon>Pseudomonadaceae</taxon>
        <taxon>Stutzerimonas</taxon>
    </lineage>
</organism>
<feature type="compositionally biased region" description="Basic and acidic residues" evidence="1">
    <location>
        <begin position="122"/>
        <end position="131"/>
    </location>
</feature>
<sequence>MFGLLRNKRVASGIARQWQWVGRFARLRRRRRGQIIVIAELIVGRNGSSFRCLRQRCLNVDGHPIHLVVFVADGRLQKRGQTGIERAGLLEVQSAFVNLIQLAEHMAGQRVAMLPHQTDPPRQPKHDEDTPGRLVPGPLPQRGRGEITAQLPQIRQRADALRRAQHAQNLPTIALQRREAGIEHERGRRGEHGVLPQRIVAGVMFCHESSPRSGPQRPVPLHLIAYRSRRQPTMRSAP</sequence>
<evidence type="ECO:0000313" key="2">
    <source>
        <dbReference type="EMBL" id="AFM32183.1"/>
    </source>
</evidence>
<protein>
    <submittedName>
        <fullName evidence="2">Uncharacterized protein</fullName>
    </submittedName>
</protein>
<dbReference type="Proteomes" id="UP000006063">
    <property type="component" value="Chromosome"/>
</dbReference>
<dbReference type="KEGG" id="psc:A458_04665"/>
<proteinExistence type="predicted"/>
<reference evidence="2 3" key="1">
    <citation type="journal article" date="2012" name="J. Bacteriol.">
        <title>Complete Genome Sequence of the Naphthalene-Degrading Bacterium Pseudomonas stutzeri AN10 (CCUG 29243).</title>
        <authorList>
            <person name="Brunet-Galmes I."/>
            <person name="Busquets A."/>
            <person name="Pena A."/>
            <person name="Gomila M."/>
            <person name="Nogales B."/>
            <person name="Garcia-Valdes E."/>
            <person name="Lalucat J."/>
            <person name="Bennasar A."/>
            <person name="Bosch R."/>
        </authorList>
    </citation>
    <scope>NUCLEOTIDE SEQUENCE [LARGE SCALE GENOMIC DNA]</scope>
    <source>
        <strain evidence="2 3">CCUG 29243</strain>
    </source>
</reference>
<dbReference type="EMBL" id="CP003677">
    <property type="protein sequence ID" value="AFM32183.1"/>
    <property type="molecule type" value="Genomic_DNA"/>
</dbReference>
<dbReference type="HOGENOM" id="CLU_1165074_0_0_6"/>